<protein>
    <submittedName>
        <fullName evidence="3">Uncharacterized protein</fullName>
    </submittedName>
</protein>
<organism evidence="4">
    <name type="scientific">Neosartorya fischeri (strain ATCC 1020 / DSM 3700 / CBS 544.65 / FGSC A1164 / JCM 1740 / NRRL 181 / WB 181)</name>
    <name type="common">Aspergillus fischerianus</name>
    <dbReference type="NCBI Taxonomy" id="331117"/>
    <lineage>
        <taxon>Eukaryota</taxon>
        <taxon>Fungi</taxon>
        <taxon>Dikarya</taxon>
        <taxon>Ascomycota</taxon>
        <taxon>Pezizomycotina</taxon>
        <taxon>Eurotiomycetes</taxon>
        <taxon>Eurotiomycetidae</taxon>
        <taxon>Eurotiales</taxon>
        <taxon>Aspergillaceae</taxon>
        <taxon>Aspergillus</taxon>
        <taxon>Aspergillus subgen. Fumigati</taxon>
    </lineage>
</organism>
<reference evidence="3 4" key="1">
    <citation type="journal article" date="2012" name="BMC Genomics">
        <title>Sequencing of mitochondrial genomes of nine Aspergillus and Penicillium species identifies mobile introns and accessory genes as main sources of genome size variability.</title>
        <authorList>
            <person name="Joardar V."/>
            <person name="Abrams N.F."/>
            <person name="Hostetler J."/>
            <person name="Paukstelis P.J."/>
            <person name="Pakala S."/>
            <person name="Pakala S.B."/>
            <person name="Zafar N."/>
            <person name="Abolude O.O."/>
            <person name="Payne G."/>
            <person name="Andrianopoulos A."/>
            <person name="Denning D.W."/>
            <person name="Nierman W.C."/>
        </authorList>
    </citation>
    <scope>NUCLEOTIDE SEQUENCE [LARGE SCALE GENOMIC DNA]</scope>
    <source>
        <strain evidence="4">ATCC 1020 / DSM 3700 / CBS 544.65 / FGSC A1164 / JCM 1740 / NRRL 181 / WB 181</strain>
    </source>
</reference>
<evidence type="ECO:0000313" key="3">
    <source>
        <dbReference type="EMBL" id="AFD95941.1"/>
    </source>
</evidence>
<feature type="region of interest" description="Disordered" evidence="1">
    <location>
        <begin position="83"/>
        <end position="130"/>
    </location>
</feature>
<accession>H9CNP7</accession>
<evidence type="ECO:0000256" key="1">
    <source>
        <dbReference type="SAM" id="MobiDB-lite"/>
    </source>
</evidence>
<evidence type="ECO:0000313" key="4">
    <source>
        <dbReference type="Proteomes" id="UP000006702"/>
    </source>
</evidence>
<keyword evidence="4" id="KW-1185">Reference proteome</keyword>
<proteinExistence type="predicted"/>
<name>H9CNP7_NEOFI</name>
<evidence type="ECO:0000256" key="2">
    <source>
        <dbReference type="SAM" id="Phobius"/>
    </source>
</evidence>
<dbReference type="Proteomes" id="UP000006702">
    <property type="component" value="Mitochondrion"/>
</dbReference>
<feature type="compositionally biased region" description="Basic and acidic residues" evidence="1">
    <location>
        <begin position="108"/>
        <end position="124"/>
    </location>
</feature>
<gene>
    <name evidence="3" type="ORF">NFIA_m0370</name>
</gene>
<keyword evidence="3" id="KW-0496">Mitochondrion</keyword>
<sequence>MYYQSIQFNPFQLVSPWPWPVFTSISLFFNNLFVGLQNILSSFINNNLWYCYLFLIFIFSILLAILLFILVIQTQKGYSVKMNNLPKNENSKKRKRKSENGNSRKKGKSENGDSGSPDKNENKPKPKVFFPKEDEETQSYKYYMQKYDICVKKNELCPRGTRKEVEDNFHNLYSEYKKHKPTNPDLDWEKLTEVYYSTWDRQPFGNRRYADTERGFEQAYEYMKNKARLIEMGHSKGKILEASALWKKALGNVEFTTFKKYIEILDIIVNKRGR</sequence>
<feature type="transmembrane region" description="Helical" evidence="2">
    <location>
        <begin position="48"/>
        <end position="72"/>
    </location>
</feature>
<keyword evidence="2" id="KW-0812">Transmembrane</keyword>
<dbReference type="EMBL" id="JQ354995">
    <property type="protein sequence ID" value="AFD95941.1"/>
    <property type="molecule type" value="Genomic_DNA"/>
</dbReference>
<feature type="transmembrane region" description="Helical" evidence="2">
    <location>
        <begin position="17"/>
        <end position="36"/>
    </location>
</feature>
<geneLocation type="mitochondrion" evidence="3"/>
<dbReference type="AlphaFoldDB" id="H9CNP7"/>
<keyword evidence="2" id="KW-0472">Membrane</keyword>
<keyword evidence="2" id="KW-1133">Transmembrane helix</keyword>
<feature type="compositionally biased region" description="Basic residues" evidence="1">
    <location>
        <begin position="92"/>
        <end position="107"/>
    </location>
</feature>